<dbReference type="EMBL" id="JAHZIK010002404">
    <property type="protein sequence ID" value="MBW7460706.1"/>
    <property type="molecule type" value="Genomic_DNA"/>
</dbReference>
<proteinExistence type="predicted"/>
<keyword evidence="2" id="KW-0862">Zinc</keyword>
<dbReference type="PANTHER" id="PTHR43808:SF31">
    <property type="entry name" value="N-ACETYL-L-CITRULLINE DEACETYLASE"/>
    <property type="match status" value="1"/>
</dbReference>
<dbReference type="InterPro" id="IPR050072">
    <property type="entry name" value="Peptidase_M20A"/>
</dbReference>
<evidence type="ECO:0000256" key="1">
    <source>
        <dbReference type="ARBA" id="ARBA00022801"/>
    </source>
</evidence>
<dbReference type="PANTHER" id="PTHR43808">
    <property type="entry name" value="ACETYLORNITHINE DEACETYLASE"/>
    <property type="match status" value="1"/>
</dbReference>
<keyword evidence="1" id="KW-0378">Hydrolase</keyword>
<dbReference type="Gene3D" id="3.40.630.10">
    <property type="entry name" value="Zn peptidases"/>
    <property type="match status" value="1"/>
</dbReference>
<organism evidence="3 4">
    <name type="scientific">Paenibacillus sepulcri</name>
    <dbReference type="NCBI Taxonomy" id="359917"/>
    <lineage>
        <taxon>Bacteria</taxon>
        <taxon>Bacillati</taxon>
        <taxon>Bacillota</taxon>
        <taxon>Bacilli</taxon>
        <taxon>Bacillales</taxon>
        <taxon>Paenibacillaceae</taxon>
        <taxon>Paenibacillus</taxon>
    </lineage>
</organism>
<name>A0ABS7CIE3_9BACL</name>
<reference evidence="3 4" key="1">
    <citation type="submission" date="2021-07" db="EMBL/GenBank/DDBJ databases">
        <title>Paenibacillus radiodurans sp. nov., isolated from the southeastern edge of Tengger Desert.</title>
        <authorList>
            <person name="Zhang G."/>
        </authorList>
    </citation>
    <scope>NUCLEOTIDE SEQUENCE [LARGE SCALE GENOMIC DNA]</scope>
    <source>
        <strain evidence="3 4">CCM 7311</strain>
    </source>
</reference>
<evidence type="ECO:0000313" key="4">
    <source>
        <dbReference type="Proteomes" id="UP001519887"/>
    </source>
</evidence>
<dbReference type="SUPFAM" id="SSF53187">
    <property type="entry name" value="Zn-dependent exopeptidases"/>
    <property type="match status" value="1"/>
</dbReference>
<comment type="caution">
    <text evidence="3">The sequence shown here is derived from an EMBL/GenBank/DDBJ whole genome shotgun (WGS) entry which is preliminary data.</text>
</comment>
<feature type="non-terminal residue" evidence="3">
    <location>
        <position position="123"/>
    </location>
</feature>
<dbReference type="PROSITE" id="PS00758">
    <property type="entry name" value="ARGE_DAPE_CPG2_1"/>
    <property type="match status" value="1"/>
</dbReference>
<dbReference type="InterPro" id="IPR001261">
    <property type="entry name" value="ArgE/DapE_CS"/>
</dbReference>
<dbReference type="Proteomes" id="UP001519887">
    <property type="component" value="Unassembled WGS sequence"/>
</dbReference>
<dbReference type="Pfam" id="PF01546">
    <property type="entry name" value="Peptidase_M20"/>
    <property type="match status" value="1"/>
</dbReference>
<evidence type="ECO:0000313" key="3">
    <source>
        <dbReference type="EMBL" id="MBW7460706.1"/>
    </source>
</evidence>
<dbReference type="InterPro" id="IPR002933">
    <property type="entry name" value="Peptidase_M20"/>
</dbReference>
<evidence type="ECO:0000256" key="2">
    <source>
        <dbReference type="ARBA" id="ARBA00022833"/>
    </source>
</evidence>
<gene>
    <name evidence="3" type="ORF">K0U00_42240</name>
</gene>
<protein>
    <submittedName>
        <fullName evidence="3">M20/M25/M40 family metallo-hydrolase</fullName>
    </submittedName>
</protein>
<sequence>MDWMDEVMRSKDRLLADLVALLRYESVKDPGSSAVGKPMGKGISEALQFMLDLSAGEGFHARNLEGYAGYAEYGPSAPGAKAYIAVLSHLDVVPATGAWTTPPFEPSIRDGRIFARGAIDDKG</sequence>
<accession>A0ABS7CIE3</accession>
<keyword evidence="4" id="KW-1185">Reference proteome</keyword>